<dbReference type="Pfam" id="PF08299">
    <property type="entry name" value="Bac_DnaA_C"/>
    <property type="match status" value="1"/>
</dbReference>
<evidence type="ECO:0000256" key="7">
    <source>
        <dbReference type="ARBA" id="ARBA00023125"/>
    </source>
</evidence>
<dbReference type="Gene3D" id="1.10.8.60">
    <property type="match status" value="1"/>
</dbReference>
<dbReference type="CDD" id="cd06571">
    <property type="entry name" value="Bac_DnaA_C"/>
    <property type="match status" value="1"/>
</dbReference>
<dbReference type="GO" id="GO:0006270">
    <property type="term" value="P:DNA replication initiation"/>
    <property type="evidence" value="ECO:0007669"/>
    <property type="project" value="UniProtKB-UniRule"/>
</dbReference>
<dbReference type="InterPro" id="IPR027417">
    <property type="entry name" value="P-loop_NTPase"/>
</dbReference>
<dbReference type="GO" id="GO:0003688">
    <property type="term" value="F:DNA replication origin binding"/>
    <property type="evidence" value="ECO:0007669"/>
    <property type="project" value="UniProtKB-UniRule"/>
</dbReference>
<feature type="region of interest" description="Domain IV, binds dsDNA" evidence="8">
    <location>
        <begin position="343"/>
        <end position="466"/>
    </location>
</feature>
<dbReference type="InterPro" id="IPR001957">
    <property type="entry name" value="Chromosome_initiator_DnaA"/>
</dbReference>
<evidence type="ECO:0000313" key="14">
    <source>
        <dbReference type="EMBL" id="SJZ73671.1"/>
    </source>
</evidence>
<evidence type="ECO:0000256" key="3">
    <source>
        <dbReference type="ARBA" id="ARBA00022705"/>
    </source>
</evidence>
<dbReference type="InterPro" id="IPR020591">
    <property type="entry name" value="Chromosome_initiator_DnaA-like"/>
</dbReference>
<dbReference type="Gene3D" id="3.40.50.300">
    <property type="entry name" value="P-loop containing nucleotide triphosphate hydrolases"/>
    <property type="match status" value="1"/>
</dbReference>
<comment type="caution">
    <text evidence="8">Lacks conserved residue(s) required for the propagation of feature annotation.</text>
</comment>
<dbReference type="AlphaFoldDB" id="A0A1T4N3G4"/>
<evidence type="ECO:0000259" key="12">
    <source>
        <dbReference type="SMART" id="SM00382"/>
    </source>
</evidence>
<feature type="region of interest" description="Domain I, interacts with DnaA modulators" evidence="8">
    <location>
        <begin position="1"/>
        <end position="97"/>
    </location>
</feature>
<feature type="binding site" evidence="8">
    <location>
        <position position="173"/>
    </location>
    <ligand>
        <name>ATP</name>
        <dbReference type="ChEBI" id="CHEBI:30616"/>
    </ligand>
</feature>
<feature type="domain" description="AAA+ ATPase" evidence="12">
    <location>
        <begin position="158"/>
        <end position="289"/>
    </location>
</feature>
<evidence type="ECO:0000256" key="11">
    <source>
        <dbReference type="RuleBase" id="RU004227"/>
    </source>
</evidence>
<dbReference type="Gene3D" id="3.30.300.180">
    <property type="match status" value="1"/>
</dbReference>
<keyword evidence="15" id="KW-1185">Reference proteome</keyword>
<feature type="domain" description="Chromosomal replication initiator DnaA C-terminal" evidence="13">
    <location>
        <begin position="372"/>
        <end position="441"/>
    </location>
</feature>
<dbReference type="HAMAP" id="MF_00377">
    <property type="entry name" value="DnaA_bact"/>
    <property type="match status" value="1"/>
</dbReference>
<gene>
    <name evidence="8" type="primary">dnaA</name>
    <name evidence="14" type="ORF">SAMN02745110_01449</name>
</gene>
<evidence type="ECO:0000256" key="2">
    <source>
        <dbReference type="ARBA" id="ARBA00022490"/>
    </source>
</evidence>
<dbReference type="RefSeq" id="WP_078787282.1">
    <property type="nucleotide sequence ID" value="NZ_CACZYW010000004.1"/>
</dbReference>
<dbReference type="FunFam" id="3.40.50.300:FF:000668">
    <property type="entry name" value="Chromosomal replication initiator protein DnaA"/>
    <property type="match status" value="1"/>
</dbReference>
<evidence type="ECO:0000259" key="13">
    <source>
        <dbReference type="SMART" id="SM00760"/>
    </source>
</evidence>
<organism evidence="14 15">
    <name type="scientific">Eubacterium ruminantium</name>
    <dbReference type="NCBI Taxonomy" id="42322"/>
    <lineage>
        <taxon>Bacteria</taxon>
        <taxon>Bacillati</taxon>
        <taxon>Bacillota</taxon>
        <taxon>Clostridia</taxon>
        <taxon>Eubacteriales</taxon>
        <taxon>Eubacteriaceae</taxon>
        <taxon>Eubacterium</taxon>
    </lineage>
</organism>
<sequence length="466" mass="53464">MEELIKEKWNDILHILETDYDISKIIIDTWIRTLEIYSADDKTIYFCVDEKRGKHGVDYLHKKGYDIFLLSAIREILNDSDVNIVIDEKKNFIPEDEENGIEGIESKLHREYSDGYYDAVKRSNLNPKYTFENFIVGDSNRHAYATCLAVADLPCQDNFNPLFIYGGSGLGKTHLMQSIAHYILQNDENTNVLYTTSEIFTNDIIDAIQKNKTDEFRDKYRRVDVLLIDDIQEIIGRERTQQEFFNTFNYLYEAKKQIIISSDKPPKEIKSLEERLRSRFEWGVPIDIHAPDYETRMAILRNKAELNGLASIPDSVFNYIAENIVSNVRELEGALNKISVYAKLMNLDITEDLAKDTLKDLISKETTSLVITPDLILSTVADHMDISIEDIKSKKRSADIATARQLVMYLSRNLTDRSLQSIGDTVGGKDHATVYSGIKKIEEKIKEDSQFNATVDVIIKKLSPQG</sequence>
<evidence type="ECO:0000313" key="15">
    <source>
        <dbReference type="Proteomes" id="UP000189857"/>
    </source>
</evidence>
<evidence type="ECO:0000256" key="9">
    <source>
        <dbReference type="NCBIfam" id="TIGR00362"/>
    </source>
</evidence>
<dbReference type="PRINTS" id="PR00051">
    <property type="entry name" value="DNAA"/>
</dbReference>
<dbReference type="NCBIfam" id="TIGR00362">
    <property type="entry name" value="DnaA"/>
    <property type="match status" value="1"/>
</dbReference>
<comment type="similarity">
    <text evidence="1 8 11">Belongs to the DnaA family.</text>
</comment>
<dbReference type="SMART" id="SM00760">
    <property type="entry name" value="Bac_DnaA_C"/>
    <property type="match status" value="1"/>
</dbReference>
<dbReference type="GO" id="GO:0005524">
    <property type="term" value="F:ATP binding"/>
    <property type="evidence" value="ECO:0007669"/>
    <property type="project" value="UniProtKB-UniRule"/>
</dbReference>
<keyword evidence="5 8" id="KW-0067">ATP-binding</keyword>
<dbReference type="Pfam" id="PF00308">
    <property type="entry name" value="Bac_DnaA"/>
    <property type="match status" value="1"/>
</dbReference>
<dbReference type="PROSITE" id="PS01008">
    <property type="entry name" value="DNAA"/>
    <property type="match status" value="1"/>
</dbReference>
<dbReference type="SUPFAM" id="SSF52540">
    <property type="entry name" value="P-loop containing nucleoside triphosphate hydrolases"/>
    <property type="match status" value="1"/>
</dbReference>
<dbReference type="EMBL" id="FUXA01000008">
    <property type="protein sequence ID" value="SJZ73671.1"/>
    <property type="molecule type" value="Genomic_DNA"/>
</dbReference>
<evidence type="ECO:0000256" key="5">
    <source>
        <dbReference type="ARBA" id="ARBA00022840"/>
    </source>
</evidence>
<dbReference type="Gene3D" id="1.10.1750.10">
    <property type="match status" value="1"/>
</dbReference>
<dbReference type="PANTHER" id="PTHR30050">
    <property type="entry name" value="CHROMOSOMAL REPLICATION INITIATOR PROTEIN DNAA"/>
    <property type="match status" value="1"/>
</dbReference>
<name>A0A1T4N3G4_9FIRM</name>
<accession>A0A1T4N3G4</accession>
<dbReference type="InterPro" id="IPR038454">
    <property type="entry name" value="DnaA_N_sf"/>
</dbReference>
<dbReference type="GO" id="GO:0008289">
    <property type="term" value="F:lipid binding"/>
    <property type="evidence" value="ECO:0007669"/>
    <property type="project" value="UniProtKB-KW"/>
</dbReference>
<keyword evidence="2 8" id="KW-0963">Cytoplasm</keyword>
<protein>
    <recommendedName>
        <fullName evidence="8 9">Chromosomal replication initiator protein DnaA</fullName>
    </recommendedName>
</protein>
<dbReference type="Proteomes" id="UP000189857">
    <property type="component" value="Unassembled WGS sequence"/>
</dbReference>
<evidence type="ECO:0000256" key="1">
    <source>
        <dbReference type="ARBA" id="ARBA00006583"/>
    </source>
</evidence>
<feature type="binding site" evidence="8">
    <location>
        <position position="171"/>
    </location>
    <ligand>
        <name>ATP</name>
        <dbReference type="ChEBI" id="CHEBI:30616"/>
    </ligand>
</feature>
<dbReference type="GO" id="GO:0005886">
    <property type="term" value="C:plasma membrane"/>
    <property type="evidence" value="ECO:0007669"/>
    <property type="project" value="TreeGrafter"/>
</dbReference>
<comment type="subcellular location">
    <subcellularLocation>
        <location evidence="8">Cytoplasm</location>
    </subcellularLocation>
</comment>
<evidence type="ECO:0000256" key="8">
    <source>
        <dbReference type="HAMAP-Rule" id="MF_00377"/>
    </source>
</evidence>
<dbReference type="GO" id="GO:0005737">
    <property type="term" value="C:cytoplasm"/>
    <property type="evidence" value="ECO:0007669"/>
    <property type="project" value="UniProtKB-SubCell"/>
</dbReference>
<evidence type="ECO:0000256" key="10">
    <source>
        <dbReference type="RuleBase" id="RU000577"/>
    </source>
</evidence>
<comment type="subunit">
    <text evidence="8">Oligomerizes as a right-handed, spiral filament on DNA at oriC.</text>
</comment>
<keyword evidence="4 8" id="KW-0547">Nucleotide-binding</keyword>
<dbReference type="PANTHER" id="PTHR30050:SF2">
    <property type="entry name" value="CHROMOSOMAL REPLICATION INITIATOR PROTEIN DNAA"/>
    <property type="match status" value="1"/>
</dbReference>
<feature type="binding site" evidence="8">
    <location>
        <position position="169"/>
    </location>
    <ligand>
        <name>ATP</name>
        <dbReference type="ChEBI" id="CHEBI:30616"/>
    </ligand>
</feature>
<dbReference type="InterPro" id="IPR003593">
    <property type="entry name" value="AAA+_ATPase"/>
</dbReference>
<dbReference type="OrthoDB" id="9807019at2"/>
<dbReference type="InterPro" id="IPR018312">
    <property type="entry name" value="Chromosome_initiator_DnaA_CS"/>
</dbReference>
<keyword evidence="7 8" id="KW-0238">DNA-binding</keyword>
<dbReference type="InterPro" id="IPR010921">
    <property type="entry name" value="Trp_repressor/repl_initiator"/>
</dbReference>
<evidence type="ECO:0000256" key="6">
    <source>
        <dbReference type="ARBA" id="ARBA00023121"/>
    </source>
</evidence>
<dbReference type="InterPro" id="IPR013159">
    <property type="entry name" value="DnaA_C"/>
</dbReference>
<keyword evidence="3 8" id="KW-0235">DNA replication</keyword>
<feature type="binding site" evidence="8">
    <location>
        <position position="172"/>
    </location>
    <ligand>
        <name>ATP</name>
        <dbReference type="ChEBI" id="CHEBI:30616"/>
    </ligand>
</feature>
<keyword evidence="6 8" id="KW-0446">Lipid-binding</keyword>
<dbReference type="GO" id="GO:0006275">
    <property type="term" value="P:regulation of DNA replication"/>
    <property type="evidence" value="ECO:0007669"/>
    <property type="project" value="UniProtKB-UniRule"/>
</dbReference>
<dbReference type="InterPro" id="IPR013317">
    <property type="entry name" value="DnaA_dom"/>
</dbReference>
<proteinExistence type="inferred from homology"/>
<evidence type="ECO:0000256" key="4">
    <source>
        <dbReference type="ARBA" id="ARBA00022741"/>
    </source>
</evidence>
<dbReference type="SUPFAM" id="SSF48295">
    <property type="entry name" value="TrpR-like"/>
    <property type="match status" value="1"/>
</dbReference>
<comment type="function">
    <text evidence="8 10">Plays an essential role in the initiation and regulation of chromosomal replication. ATP-DnaA binds to the origin of replication (oriC) to initiate formation of the DNA replication initiation complex once per cell cycle. Binds the DnaA box (a 9 base pair repeat at the origin) and separates the double-stranded (ds)DNA. Forms a right-handed helical filament on oriC DNA; dsDNA binds to the exterior of the filament while single-stranded (ss)DNA is stabiized in the filament's interior. The ATP-DnaA-oriC complex binds and stabilizes one strand of the AT-rich DNA unwinding element (DUE), permitting loading of DNA polymerase. After initiation quickly degrades to an ADP-DnaA complex that is not apt for DNA replication. Binds acidic phospholipids.</text>
</comment>
<dbReference type="CDD" id="cd00009">
    <property type="entry name" value="AAA"/>
    <property type="match status" value="1"/>
</dbReference>
<dbReference type="SMART" id="SM00382">
    <property type="entry name" value="AAA"/>
    <property type="match status" value="1"/>
</dbReference>
<reference evidence="14 15" key="1">
    <citation type="submission" date="2017-02" db="EMBL/GenBank/DDBJ databases">
        <authorList>
            <person name="Peterson S.W."/>
        </authorList>
    </citation>
    <scope>NUCLEOTIDE SEQUENCE [LARGE SCALE GENOMIC DNA]</scope>
    <source>
        <strain evidence="14 15">ATCC 17233</strain>
    </source>
</reference>
<comment type="domain">
    <text evidence="8">Domain I is involved in oligomerization and binding regulators, domain II is flexibile and of varying length in different bacteria, domain III forms the AAA+ region, while domain IV binds dsDNA.</text>
</comment>